<evidence type="ECO:0000313" key="1">
    <source>
        <dbReference type="EMBL" id="CAI9717372.1"/>
    </source>
</evidence>
<reference evidence="1" key="1">
    <citation type="submission" date="2023-08" db="EMBL/GenBank/DDBJ databases">
        <authorList>
            <person name="Alioto T."/>
            <person name="Alioto T."/>
            <person name="Gomez Garrido J."/>
        </authorList>
    </citation>
    <scope>NUCLEOTIDE SEQUENCE</scope>
</reference>
<proteinExistence type="predicted"/>
<protein>
    <submittedName>
        <fullName evidence="1">Uncharacterized protein</fullName>
    </submittedName>
</protein>
<dbReference type="AlphaFoldDB" id="A0AA36ALU0"/>
<keyword evidence="2" id="KW-1185">Reference proteome</keyword>
<dbReference type="EMBL" id="OX597815">
    <property type="protein sequence ID" value="CAI9717372.1"/>
    <property type="molecule type" value="Genomic_DNA"/>
</dbReference>
<accession>A0AA36ALU0</accession>
<evidence type="ECO:0000313" key="2">
    <source>
        <dbReference type="Proteomes" id="UP001162480"/>
    </source>
</evidence>
<name>A0AA36ALU0_OCTVU</name>
<sequence length="79" mass="7992">MVVGLFVIFSDDVKTISNSSGGGDADEAELVARVVLVLISVMESRRLLISVYGVGKNGSSDGGNIAVIILLVVVGGDGA</sequence>
<organism evidence="1 2">
    <name type="scientific">Octopus vulgaris</name>
    <name type="common">Common octopus</name>
    <dbReference type="NCBI Taxonomy" id="6645"/>
    <lineage>
        <taxon>Eukaryota</taxon>
        <taxon>Metazoa</taxon>
        <taxon>Spiralia</taxon>
        <taxon>Lophotrochozoa</taxon>
        <taxon>Mollusca</taxon>
        <taxon>Cephalopoda</taxon>
        <taxon>Coleoidea</taxon>
        <taxon>Octopodiformes</taxon>
        <taxon>Octopoda</taxon>
        <taxon>Incirrata</taxon>
        <taxon>Octopodidae</taxon>
        <taxon>Octopus</taxon>
    </lineage>
</organism>
<dbReference type="Proteomes" id="UP001162480">
    <property type="component" value="Chromosome 2"/>
</dbReference>
<gene>
    <name evidence="1" type="ORF">OCTVUL_1B025282</name>
</gene>